<keyword evidence="3 5" id="KW-0819">tRNA processing</keyword>
<dbReference type="Proteomes" id="UP000274822">
    <property type="component" value="Unassembled WGS sequence"/>
</dbReference>
<evidence type="ECO:0000256" key="2">
    <source>
        <dbReference type="ARBA" id="ARBA00010800"/>
    </source>
</evidence>
<sequence>MVRFKNRWILFEILYDHSIPPIISTTVPQQVAALSTGTVNTLIRESIRENFGEWGMGCVVSSLNMKYFSPYTNIGIVRVARDHYRILWGALTFIKEIRGTPCVVRALHLSGTIIKAQNAAIEYDRDQILNLKRQAELNGDKDFNAEELLQESRQEIMAIEN</sequence>
<reference evidence="6 7" key="1">
    <citation type="journal article" date="2018" name="New Phytol.">
        <title>Phylogenomics of Endogonaceae and evolution of mycorrhizas within Mucoromycota.</title>
        <authorList>
            <person name="Chang Y."/>
            <person name="Desiro A."/>
            <person name="Na H."/>
            <person name="Sandor L."/>
            <person name="Lipzen A."/>
            <person name="Clum A."/>
            <person name="Barry K."/>
            <person name="Grigoriev I.V."/>
            <person name="Martin F.M."/>
            <person name="Stajich J.E."/>
            <person name="Smith M.E."/>
            <person name="Bonito G."/>
            <person name="Spatafora J.W."/>
        </authorList>
    </citation>
    <scope>NUCLEOTIDE SEQUENCE [LARGE SCALE GENOMIC DNA]</scope>
    <source>
        <strain evidence="6 7">AD002</strain>
    </source>
</reference>
<comment type="function">
    <text evidence="5">Component of ribonuclease P, a protein complex that generates mature tRNA molecules by cleaving their 5'-ends.</text>
</comment>
<dbReference type="AlphaFoldDB" id="A0A433QN72"/>
<accession>A0A433QN72</accession>
<dbReference type="GO" id="GO:0001682">
    <property type="term" value="P:tRNA 5'-leader removal"/>
    <property type="evidence" value="ECO:0007669"/>
    <property type="project" value="InterPro"/>
</dbReference>
<dbReference type="PIRSF" id="PIRSF023803">
    <property type="entry name" value="Ribonuclease_P_prd"/>
    <property type="match status" value="1"/>
</dbReference>
<evidence type="ECO:0000313" key="6">
    <source>
        <dbReference type="EMBL" id="RUS31221.1"/>
    </source>
</evidence>
<evidence type="ECO:0000313" key="7">
    <source>
        <dbReference type="Proteomes" id="UP000274822"/>
    </source>
</evidence>
<dbReference type="PANTHER" id="PTHR15441:SF2">
    <property type="entry name" value="RIBONUCLEASE P_MRP PROTEIN SUBUNIT POP5"/>
    <property type="match status" value="1"/>
</dbReference>
<gene>
    <name evidence="6" type="ORF">BC938DRAFT_478229</name>
</gene>
<dbReference type="GO" id="GO:0000172">
    <property type="term" value="C:ribonuclease MRP complex"/>
    <property type="evidence" value="ECO:0007669"/>
    <property type="project" value="TreeGrafter"/>
</dbReference>
<dbReference type="GO" id="GO:0004526">
    <property type="term" value="F:ribonuclease P activity"/>
    <property type="evidence" value="ECO:0007669"/>
    <property type="project" value="UniProtKB-EC"/>
</dbReference>
<comment type="caution">
    <text evidence="6">The sequence shown here is derived from an EMBL/GenBank/DDBJ whole genome shotgun (WGS) entry which is preliminary data.</text>
</comment>
<keyword evidence="7" id="KW-1185">Reference proteome</keyword>
<dbReference type="Gene3D" id="3.30.70.3250">
    <property type="entry name" value="Ribonuclease P, Pop5 subunit"/>
    <property type="match status" value="1"/>
</dbReference>
<dbReference type="InterPro" id="IPR002759">
    <property type="entry name" value="Pop5/Rpp14/Rnp2-like"/>
</dbReference>
<name>A0A433QN72_9FUNG</name>
<dbReference type="EMBL" id="RBNJ01003157">
    <property type="protein sequence ID" value="RUS31221.1"/>
    <property type="molecule type" value="Genomic_DNA"/>
</dbReference>
<comment type="catalytic activity">
    <reaction evidence="5">
        <text>Endonucleolytic cleavage of RNA, removing 5'-extranucleotides from tRNA precursor.</text>
        <dbReference type="EC" id="3.1.26.5"/>
    </reaction>
</comment>
<keyword evidence="4" id="KW-0539">Nucleus</keyword>
<dbReference type="GO" id="GO:0030681">
    <property type="term" value="C:multimeric ribonuclease P complex"/>
    <property type="evidence" value="ECO:0007669"/>
    <property type="project" value="TreeGrafter"/>
</dbReference>
<evidence type="ECO:0000256" key="1">
    <source>
        <dbReference type="ARBA" id="ARBA00004123"/>
    </source>
</evidence>
<dbReference type="GO" id="GO:0033204">
    <property type="term" value="F:ribonuclease P RNA binding"/>
    <property type="evidence" value="ECO:0007669"/>
    <property type="project" value="InterPro"/>
</dbReference>
<protein>
    <recommendedName>
        <fullName evidence="5">Ribonuclease P/MRP protein subunit POP5</fullName>
        <ecNumber evidence="5">3.1.26.5</ecNumber>
    </recommendedName>
</protein>
<evidence type="ECO:0000256" key="5">
    <source>
        <dbReference type="PIRNR" id="PIRNR023803"/>
    </source>
</evidence>
<dbReference type="Pfam" id="PF01900">
    <property type="entry name" value="RNase_P_Rpp14"/>
    <property type="match status" value="1"/>
</dbReference>
<dbReference type="EC" id="3.1.26.5" evidence="5"/>
<dbReference type="PANTHER" id="PTHR15441">
    <property type="entry name" value="RIBONUCLEASE P PROTEIN SUBUNIT P14"/>
    <property type="match status" value="1"/>
</dbReference>
<dbReference type="InterPro" id="IPR038085">
    <property type="entry name" value="Rnp2-like_sf"/>
</dbReference>
<organism evidence="6 7">
    <name type="scientific">Jimgerdemannia flammicorona</name>
    <dbReference type="NCBI Taxonomy" id="994334"/>
    <lineage>
        <taxon>Eukaryota</taxon>
        <taxon>Fungi</taxon>
        <taxon>Fungi incertae sedis</taxon>
        <taxon>Mucoromycota</taxon>
        <taxon>Mucoromycotina</taxon>
        <taxon>Endogonomycetes</taxon>
        <taxon>Endogonales</taxon>
        <taxon>Endogonaceae</taxon>
        <taxon>Jimgerdemannia</taxon>
    </lineage>
</organism>
<dbReference type="InterPro" id="IPR016819">
    <property type="entry name" value="RNase_P/MRP_POP5"/>
</dbReference>
<comment type="similarity">
    <text evidence="2 5">Belongs to the eukaryotic/archaeal RNase P protein component 2 family.</text>
</comment>
<dbReference type="SUPFAM" id="SSF160350">
    <property type="entry name" value="Rnp2-like"/>
    <property type="match status" value="1"/>
</dbReference>
<evidence type="ECO:0000256" key="3">
    <source>
        <dbReference type="ARBA" id="ARBA00022694"/>
    </source>
</evidence>
<proteinExistence type="inferred from homology"/>
<evidence type="ECO:0000256" key="4">
    <source>
        <dbReference type="ARBA" id="ARBA00023242"/>
    </source>
</evidence>
<dbReference type="GO" id="GO:0005730">
    <property type="term" value="C:nucleolus"/>
    <property type="evidence" value="ECO:0007669"/>
    <property type="project" value="TreeGrafter"/>
</dbReference>
<comment type="subcellular location">
    <subcellularLocation>
        <location evidence="1">Nucleus</location>
    </subcellularLocation>
</comment>